<reference evidence="5 6" key="1">
    <citation type="submission" date="2019-11" db="EMBL/GenBank/DDBJ databases">
        <authorList>
            <person name="Im W.T."/>
        </authorList>
    </citation>
    <scope>NUCLEOTIDE SEQUENCE [LARGE SCALE GENOMIC DNA]</scope>
    <source>
        <strain evidence="5 6">SB-02</strain>
    </source>
</reference>
<dbReference type="RefSeq" id="WP_157479084.1">
    <property type="nucleotide sequence ID" value="NZ_CP046566.1"/>
</dbReference>
<dbReference type="AlphaFoldDB" id="A0A6I6H296"/>
<evidence type="ECO:0000313" key="6">
    <source>
        <dbReference type="Proteomes" id="UP000426027"/>
    </source>
</evidence>
<protein>
    <recommendedName>
        <fullName evidence="4">Type I restriction modification DNA specificity domain-containing protein</fullName>
    </recommendedName>
</protein>
<evidence type="ECO:0000256" key="3">
    <source>
        <dbReference type="ARBA" id="ARBA00023125"/>
    </source>
</evidence>
<dbReference type="Gene3D" id="3.90.220.20">
    <property type="entry name" value="DNA methylase specificity domains"/>
    <property type="match status" value="2"/>
</dbReference>
<dbReference type="Pfam" id="PF01420">
    <property type="entry name" value="Methylase_S"/>
    <property type="match status" value="1"/>
</dbReference>
<dbReference type="InterPro" id="IPR052021">
    <property type="entry name" value="Type-I_RS_S_subunit"/>
</dbReference>
<feature type="domain" description="Type I restriction modification DNA specificity" evidence="4">
    <location>
        <begin position="8"/>
        <end position="159"/>
    </location>
</feature>
<proteinExistence type="inferred from homology"/>
<sequence>MNRKRKNKISECCDILDNLRVPINDEIRQTMQGNIPYYGANGIQGYIDKYIFDEDLILLAEDGGNFEEYHTRPIAYKISGKSWVNNHAHILRAKQEFNQDFIFYSLVHKDITKYLNSGTRSKLNKSELEKIEIDFPATKDEEDKIAKILSTADAIIEKTQAAIAKYKAIKQGMLQDLFTRGIDLNTNKLRPRYQDAPELYKESKLGMIPREWDCDSIDNLTDKVGSGVTPTGGSEVYKSQGILFLRSQNILYGMLSLNDVAFITKEIDEIMENSRVKPFDVLLNITGASIGRCAFFPEELIYANVNQHVCIIRFKNPSKSLAVFASEYLNTDFGQRQMYKAMAVGNREGLNYQQIRAFNFPEIKNPKELEKISSIIESNNNKLQTEQTYLQKMQLLKKGLMEDLLSGRKQVKVSNGLKEMA</sequence>
<dbReference type="GO" id="GO:0009307">
    <property type="term" value="P:DNA restriction-modification system"/>
    <property type="evidence" value="ECO:0007669"/>
    <property type="project" value="UniProtKB-KW"/>
</dbReference>
<dbReference type="PANTHER" id="PTHR30408">
    <property type="entry name" value="TYPE-1 RESTRICTION ENZYME ECOKI SPECIFICITY PROTEIN"/>
    <property type="match status" value="1"/>
</dbReference>
<gene>
    <name evidence="5" type="ORF">GLV81_12045</name>
</gene>
<accession>A0A6I6H296</accession>
<dbReference type="GO" id="GO:0003677">
    <property type="term" value="F:DNA binding"/>
    <property type="evidence" value="ECO:0007669"/>
    <property type="project" value="UniProtKB-KW"/>
</dbReference>
<dbReference type="PANTHER" id="PTHR30408:SF12">
    <property type="entry name" value="TYPE I RESTRICTION ENZYME MJAVIII SPECIFICITY SUBUNIT"/>
    <property type="match status" value="1"/>
</dbReference>
<name>A0A6I6H296_9BACT</name>
<dbReference type="SUPFAM" id="SSF116734">
    <property type="entry name" value="DNA methylase specificity domain"/>
    <property type="match status" value="2"/>
</dbReference>
<keyword evidence="6" id="KW-1185">Reference proteome</keyword>
<dbReference type="InterPro" id="IPR000055">
    <property type="entry name" value="Restrct_endonuc_typeI_TRD"/>
</dbReference>
<keyword evidence="2" id="KW-0680">Restriction system</keyword>
<dbReference type="Gene3D" id="1.10.287.1120">
    <property type="entry name" value="Bipartite methylase S protein"/>
    <property type="match status" value="1"/>
</dbReference>
<keyword evidence="3" id="KW-0238">DNA-binding</keyword>
<comment type="similarity">
    <text evidence="1">Belongs to the type-I restriction system S methylase family.</text>
</comment>
<dbReference type="InterPro" id="IPR044946">
    <property type="entry name" value="Restrct_endonuc_typeI_TRD_sf"/>
</dbReference>
<organism evidence="5 6">
    <name type="scientific">Phnomibacter ginsenosidimutans</name>
    <dbReference type="NCBI Taxonomy" id="2676868"/>
    <lineage>
        <taxon>Bacteria</taxon>
        <taxon>Pseudomonadati</taxon>
        <taxon>Bacteroidota</taxon>
        <taxon>Chitinophagia</taxon>
        <taxon>Chitinophagales</taxon>
        <taxon>Chitinophagaceae</taxon>
        <taxon>Phnomibacter</taxon>
    </lineage>
</organism>
<dbReference type="EMBL" id="CP046566">
    <property type="protein sequence ID" value="QGW28731.1"/>
    <property type="molecule type" value="Genomic_DNA"/>
</dbReference>
<evidence type="ECO:0000259" key="4">
    <source>
        <dbReference type="Pfam" id="PF01420"/>
    </source>
</evidence>
<dbReference type="REBASE" id="364943">
    <property type="entry name" value="S.FspSB02ORF12040P"/>
</dbReference>
<dbReference type="KEGG" id="fls:GLV81_12045"/>
<evidence type="ECO:0000256" key="1">
    <source>
        <dbReference type="ARBA" id="ARBA00010923"/>
    </source>
</evidence>
<dbReference type="CDD" id="cd17262">
    <property type="entry name" value="RMtype1_S_Aco12261I-TRD2-CR2"/>
    <property type="match status" value="1"/>
</dbReference>
<evidence type="ECO:0000313" key="5">
    <source>
        <dbReference type="EMBL" id="QGW28731.1"/>
    </source>
</evidence>
<dbReference type="Proteomes" id="UP000426027">
    <property type="component" value="Chromosome"/>
</dbReference>
<evidence type="ECO:0000256" key="2">
    <source>
        <dbReference type="ARBA" id="ARBA00022747"/>
    </source>
</evidence>
<dbReference type="CDD" id="cd17256">
    <property type="entry name" value="RMtype1_S_EcoJA65PI-TRD1-CR1_like"/>
    <property type="match status" value="1"/>
</dbReference>